<sequence>MKFGPTPEIRSRHAIVSSQVQANRIGEQHRVKLHEPCRATFDPPAAARPWGGCGLTCSARRRGGVLRYLFESGPGGFSIS</sequence>
<evidence type="ECO:0000256" key="1">
    <source>
        <dbReference type="SAM" id="MobiDB-lite"/>
    </source>
</evidence>
<dbReference type="Proteomes" id="UP000299102">
    <property type="component" value="Unassembled WGS sequence"/>
</dbReference>
<protein>
    <submittedName>
        <fullName evidence="2">Uncharacterized protein</fullName>
    </submittedName>
</protein>
<dbReference type="EMBL" id="BGZK01000233">
    <property type="protein sequence ID" value="GBP30442.1"/>
    <property type="molecule type" value="Genomic_DNA"/>
</dbReference>
<feature type="region of interest" description="Disordered" evidence="1">
    <location>
        <begin position="1"/>
        <end position="21"/>
    </location>
</feature>
<evidence type="ECO:0000313" key="3">
    <source>
        <dbReference type="Proteomes" id="UP000299102"/>
    </source>
</evidence>
<keyword evidence="3" id="KW-1185">Reference proteome</keyword>
<comment type="caution">
    <text evidence="2">The sequence shown here is derived from an EMBL/GenBank/DDBJ whole genome shotgun (WGS) entry which is preliminary data.</text>
</comment>
<accession>A0A4C1UWS8</accession>
<proteinExistence type="predicted"/>
<evidence type="ECO:0000313" key="2">
    <source>
        <dbReference type="EMBL" id="GBP30442.1"/>
    </source>
</evidence>
<name>A0A4C1UWS8_EUMVA</name>
<dbReference type="AlphaFoldDB" id="A0A4C1UWS8"/>
<organism evidence="2 3">
    <name type="scientific">Eumeta variegata</name>
    <name type="common">Bagworm moth</name>
    <name type="synonym">Eumeta japonica</name>
    <dbReference type="NCBI Taxonomy" id="151549"/>
    <lineage>
        <taxon>Eukaryota</taxon>
        <taxon>Metazoa</taxon>
        <taxon>Ecdysozoa</taxon>
        <taxon>Arthropoda</taxon>
        <taxon>Hexapoda</taxon>
        <taxon>Insecta</taxon>
        <taxon>Pterygota</taxon>
        <taxon>Neoptera</taxon>
        <taxon>Endopterygota</taxon>
        <taxon>Lepidoptera</taxon>
        <taxon>Glossata</taxon>
        <taxon>Ditrysia</taxon>
        <taxon>Tineoidea</taxon>
        <taxon>Psychidae</taxon>
        <taxon>Oiketicinae</taxon>
        <taxon>Eumeta</taxon>
    </lineage>
</organism>
<gene>
    <name evidence="2" type="ORF">EVAR_20895_1</name>
</gene>
<reference evidence="2 3" key="1">
    <citation type="journal article" date="2019" name="Commun. Biol.">
        <title>The bagworm genome reveals a unique fibroin gene that provides high tensile strength.</title>
        <authorList>
            <person name="Kono N."/>
            <person name="Nakamura H."/>
            <person name="Ohtoshi R."/>
            <person name="Tomita M."/>
            <person name="Numata K."/>
            <person name="Arakawa K."/>
        </authorList>
    </citation>
    <scope>NUCLEOTIDE SEQUENCE [LARGE SCALE GENOMIC DNA]</scope>
</reference>